<dbReference type="GO" id="GO:0009506">
    <property type="term" value="C:plasmodesma"/>
    <property type="evidence" value="ECO:0007669"/>
    <property type="project" value="TreeGrafter"/>
</dbReference>
<feature type="transmembrane region" description="Helical" evidence="5">
    <location>
        <begin position="65"/>
        <end position="87"/>
    </location>
</feature>
<evidence type="ECO:0000256" key="5">
    <source>
        <dbReference type="SAM" id="Phobius"/>
    </source>
</evidence>
<dbReference type="InterPro" id="IPR044839">
    <property type="entry name" value="NDR1-like"/>
</dbReference>
<keyword evidence="4 5" id="KW-0472">Membrane</keyword>
<evidence type="ECO:0000256" key="3">
    <source>
        <dbReference type="ARBA" id="ARBA00022989"/>
    </source>
</evidence>
<feature type="non-terminal residue" evidence="8">
    <location>
        <position position="1"/>
    </location>
</feature>
<dbReference type="PANTHER" id="PTHR31415:SF4">
    <property type="entry name" value="NDR1_HIN1-LIKE PROTEIN 3"/>
    <property type="match status" value="1"/>
</dbReference>
<evidence type="ECO:0000259" key="6">
    <source>
        <dbReference type="Pfam" id="PF03168"/>
    </source>
</evidence>
<keyword evidence="3 5" id="KW-1133">Transmembrane helix</keyword>
<evidence type="ECO:0000313" key="7">
    <source>
        <dbReference type="EMBL" id="JAT40112.1"/>
    </source>
</evidence>
<evidence type="ECO:0000256" key="1">
    <source>
        <dbReference type="ARBA" id="ARBA00004167"/>
    </source>
</evidence>
<evidence type="ECO:0000256" key="4">
    <source>
        <dbReference type="ARBA" id="ARBA00023136"/>
    </source>
</evidence>
<protein>
    <submittedName>
        <fullName evidence="8">Putative syntaxin-24</fullName>
    </submittedName>
</protein>
<dbReference type="GO" id="GO:0098542">
    <property type="term" value="P:defense response to other organism"/>
    <property type="evidence" value="ECO:0007669"/>
    <property type="project" value="InterPro"/>
</dbReference>
<evidence type="ECO:0000313" key="8">
    <source>
        <dbReference type="EMBL" id="JAT63960.1"/>
    </source>
</evidence>
<evidence type="ECO:0000256" key="2">
    <source>
        <dbReference type="ARBA" id="ARBA00022692"/>
    </source>
</evidence>
<name>A0A1D1ZAQ1_9ARAE</name>
<comment type="subcellular location">
    <subcellularLocation>
        <location evidence="1">Membrane</location>
        <topology evidence="1">Single-pass membrane protein</topology>
    </subcellularLocation>
</comment>
<dbReference type="GO" id="GO:0005886">
    <property type="term" value="C:plasma membrane"/>
    <property type="evidence" value="ECO:0007669"/>
    <property type="project" value="TreeGrafter"/>
</dbReference>
<organism evidence="8">
    <name type="scientific">Anthurium amnicola</name>
    <dbReference type="NCBI Taxonomy" id="1678845"/>
    <lineage>
        <taxon>Eukaryota</taxon>
        <taxon>Viridiplantae</taxon>
        <taxon>Streptophyta</taxon>
        <taxon>Embryophyta</taxon>
        <taxon>Tracheophyta</taxon>
        <taxon>Spermatophyta</taxon>
        <taxon>Magnoliopsida</taxon>
        <taxon>Liliopsida</taxon>
        <taxon>Araceae</taxon>
        <taxon>Pothoideae</taxon>
        <taxon>Potheae</taxon>
        <taxon>Anthurium</taxon>
    </lineage>
</organism>
<reference evidence="8" key="1">
    <citation type="submission" date="2015-07" db="EMBL/GenBank/DDBJ databases">
        <title>Transcriptome Assembly of Anthurium amnicola.</title>
        <authorList>
            <person name="Suzuki J."/>
        </authorList>
    </citation>
    <scope>NUCLEOTIDE SEQUENCE</scope>
</reference>
<gene>
    <name evidence="8" type="primary">SYP24_10</name>
    <name evidence="7" type="synonym">SYP24_9</name>
    <name evidence="8" type="ORF">g.81328</name>
    <name evidence="7" type="ORF">g.81330</name>
</gene>
<dbReference type="AlphaFoldDB" id="A0A1D1ZAQ1"/>
<dbReference type="EMBL" id="GDJX01003976">
    <property type="protein sequence ID" value="JAT63960.1"/>
    <property type="molecule type" value="Transcribed_RNA"/>
</dbReference>
<dbReference type="Pfam" id="PF03168">
    <property type="entry name" value="LEA_2"/>
    <property type="match status" value="1"/>
</dbReference>
<proteinExistence type="predicted"/>
<dbReference type="PANTHER" id="PTHR31415">
    <property type="entry name" value="OS05G0367900 PROTEIN"/>
    <property type="match status" value="1"/>
</dbReference>
<dbReference type="EMBL" id="GDJX01027824">
    <property type="protein sequence ID" value="JAT40112.1"/>
    <property type="molecule type" value="Transcribed_RNA"/>
</dbReference>
<accession>A0A1D1ZAQ1</accession>
<keyword evidence="2 5" id="KW-0812">Transmembrane</keyword>
<dbReference type="InterPro" id="IPR004864">
    <property type="entry name" value="LEA_2"/>
</dbReference>
<sequence>CVCVCVCTKPQPTTHNPQSTMAESKQDNLNGAYYGPPVPPRKSHRSVGRSSGSCCCGPCCLLCTLFKFLISLVITLGIIALVLWLVFRPNAVKVYVEEATLARFNLTADGTLSYNLTMDVSVRNPNRRISIYYDYVEARAIYDGSRFAFQTLPPFFQGRKNTTLLHPEFHGQALALGTVSTTFDREKLEGFFYVDVKIHTRVRFKVWFLKSNKYTPDAHCRLRFPVPTGGTPATVQKTKCDVDLF</sequence>
<feature type="domain" description="Late embryogenesis abundant protein LEA-2 subgroup" evidence="6">
    <location>
        <begin position="120"/>
        <end position="210"/>
    </location>
</feature>